<comment type="caution">
    <text evidence="1">The sequence shown here is derived from an EMBL/GenBank/DDBJ whole genome shotgun (WGS) entry which is preliminary data.</text>
</comment>
<dbReference type="InterPro" id="IPR027417">
    <property type="entry name" value="P-loop_NTPase"/>
</dbReference>
<dbReference type="EMBL" id="JACHJN010000007">
    <property type="protein sequence ID" value="MBB5958113.1"/>
    <property type="molecule type" value="Genomic_DNA"/>
</dbReference>
<keyword evidence="2" id="KW-1185">Reference proteome</keyword>
<proteinExistence type="predicted"/>
<reference evidence="1 2" key="1">
    <citation type="submission" date="2020-08" db="EMBL/GenBank/DDBJ databases">
        <title>Genomic Encyclopedia of Type Strains, Phase III (KMG-III): the genomes of soil and plant-associated and newly described type strains.</title>
        <authorList>
            <person name="Whitman W."/>
        </authorList>
    </citation>
    <scope>NUCLEOTIDE SEQUENCE [LARGE SCALE GENOMIC DNA]</scope>
    <source>
        <strain evidence="1 2">CECT 8640</strain>
    </source>
</reference>
<name>A0A841CMF6_9PSEU</name>
<keyword evidence="1" id="KW-0067">ATP-binding</keyword>
<dbReference type="GO" id="GO:0005524">
    <property type="term" value="F:ATP binding"/>
    <property type="evidence" value="ECO:0007669"/>
    <property type="project" value="UniProtKB-KW"/>
</dbReference>
<evidence type="ECO:0000313" key="2">
    <source>
        <dbReference type="Proteomes" id="UP000547510"/>
    </source>
</evidence>
<dbReference type="Proteomes" id="UP000547510">
    <property type="component" value="Unassembled WGS sequence"/>
</dbReference>
<accession>A0A841CMF6</accession>
<sequence>MASSRTASAAVLPNAGQAAVRDRVAALLAEAEQPTVIGLVGPLGAGKTTVLTALAGGEPVVEPGRGDLPATIRRLLDTARPVLFVDGVDLPGCREVLRDELDRAGSTAHVVMAGRRPVSGAVSVVDIPPWTDAEIRELAVSLGVTAGLDLVERLSGGLPLVARCLSLALLAPTPPDVPGAVADRALRGILARLDPERPDRDLVEALAVVGRGDEELLAELVETPHGPDWFAALTDLSLVTTTECGPTVVEPFRTLLDLKHRWRRPVAHRTAVTKAAARNRRLLTATTDERRRRALTEHSLYLTDDPVIQRMLFPPVPPAPAVRRARPSDHDDIGALVHHWARSGGHDPAKCDRLLEGWLRHTADGFRVVCGPDDRPLGMTYTPVITDRAVGVIEPVTQQHTRSLVDGRTGGTFIGMAVCDDPGAHAALLRHILADGIGQGRMVVATPSPEYQQLVRRLGFGYLGDARHDPYDCGRQSEIHHLGFPTPDSVASWLDRIAATGLTGSAQPDLRWCVAEVRRALEHLHDSGRLARSPLLTSAATPTAEELHAVLTAAITELAAAQDTPTAQAGQIMHAYYVRRRSDHLGVANRLHLSRATYFRRLDHGLNLLAQRLLALFRES</sequence>
<evidence type="ECO:0000313" key="1">
    <source>
        <dbReference type="EMBL" id="MBB5958113.1"/>
    </source>
</evidence>
<gene>
    <name evidence="1" type="ORF">FHS29_004721</name>
</gene>
<dbReference type="RefSeq" id="WP_184693781.1">
    <property type="nucleotide sequence ID" value="NZ_JACHJN010000007.1"/>
</dbReference>
<organism evidence="1 2">
    <name type="scientific">Saccharothrix tamanrassetensis</name>
    <dbReference type="NCBI Taxonomy" id="1051531"/>
    <lineage>
        <taxon>Bacteria</taxon>
        <taxon>Bacillati</taxon>
        <taxon>Actinomycetota</taxon>
        <taxon>Actinomycetes</taxon>
        <taxon>Pseudonocardiales</taxon>
        <taxon>Pseudonocardiaceae</taxon>
        <taxon>Saccharothrix</taxon>
    </lineage>
</organism>
<dbReference type="AlphaFoldDB" id="A0A841CMF6"/>
<protein>
    <submittedName>
        <fullName evidence="1">Energy-coupling factor transporter ATP-binding protein EcfA2</fullName>
    </submittedName>
</protein>
<keyword evidence="1" id="KW-0547">Nucleotide-binding</keyword>
<dbReference type="SUPFAM" id="SSF52540">
    <property type="entry name" value="P-loop containing nucleoside triphosphate hydrolases"/>
    <property type="match status" value="1"/>
</dbReference>